<protein>
    <submittedName>
        <fullName evidence="2">DNA polymerase III subunit chi</fullName>
    </submittedName>
</protein>
<gene>
    <name evidence="2" type="primary">holC</name>
    <name evidence="2" type="ORF">g.33663</name>
</gene>
<dbReference type="EMBL" id="GDJX01018217">
    <property type="protein sequence ID" value="JAT49719.1"/>
    <property type="molecule type" value="Transcribed_RNA"/>
</dbReference>
<name>A0A1D1Y4Y6_9ARAE</name>
<sequence>TTRLDRASHLSLLPPLHLSAPLCVALRRCHPSIDDSKSDAQEDDDNPCEEEEEGRERPWRQLADGDVAGVPHKGGGEGPHGGAPGPRYGVGVGRRLGCYASHGVRRRPGVPPGSL</sequence>
<accession>A0A1D1Y4Y6</accession>
<feature type="compositionally biased region" description="Gly residues" evidence="1">
    <location>
        <begin position="72"/>
        <end position="89"/>
    </location>
</feature>
<feature type="region of interest" description="Disordered" evidence="1">
    <location>
        <begin position="32"/>
        <end position="89"/>
    </location>
</feature>
<organism evidence="2">
    <name type="scientific">Anthurium amnicola</name>
    <dbReference type="NCBI Taxonomy" id="1678845"/>
    <lineage>
        <taxon>Eukaryota</taxon>
        <taxon>Viridiplantae</taxon>
        <taxon>Streptophyta</taxon>
        <taxon>Embryophyta</taxon>
        <taxon>Tracheophyta</taxon>
        <taxon>Spermatophyta</taxon>
        <taxon>Magnoliopsida</taxon>
        <taxon>Liliopsida</taxon>
        <taxon>Araceae</taxon>
        <taxon>Pothoideae</taxon>
        <taxon>Potheae</taxon>
        <taxon>Anthurium</taxon>
    </lineage>
</organism>
<feature type="compositionally biased region" description="Acidic residues" evidence="1">
    <location>
        <begin position="41"/>
        <end position="53"/>
    </location>
</feature>
<feature type="non-terminal residue" evidence="2">
    <location>
        <position position="1"/>
    </location>
</feature>
<reference evidence="2" key="1">
    <citation type="submission" date="2015-07" db="EMBL/GenBank/DDBJ databases">
        <title>Transcriptome Assembly of Anthurium amnicola.</title>
        <authorList>
            <person name="Suzuki J."/>
        </authorList>
    </citation>
    <scope>NUCLEOTIDE SEQUENCE</scope>
</reference>
<proteinExistence type="predicted"/>
<dbReference type="AlphaFoldDB" id="A0A1D1Y4Y6"/>
<evidence type="ECO:0000256" key="1">
    <source>
        <dbReference type="SAM" id="MobiDB-lite"/>
    </source>
</evidence>
<evidence type="ECO:0000313" key="2">
    <source>
        <dbReference type="EMBL" id="JAT49719.1"/>
    </source>
</evidence>